<sequence length="261" mass="28818">MNTPNETIDNVILLGQKKYKTPWTKIFVLGCLAGVYISMGGLLSSLFAAGFGEWSVGNPSLPKLLAGAAFPVGLMLVVLVGAELFTGNTAYLMPATIKRQIPLSYFVKNWGVVFIANFVGAFLFDYFLVYQAGIMKPEAYTAYITKVAEYKTSLDWMEVMFRGVGANWMVCLAVWLGFSSKSMLGRLVGIWWPVMAFVAIGFEHSIANMFYIPTGILYGADVSWWSFVWDNLIPSTIGNIIGGALFVGCLYTYLYGVKTVR</sequence>
<keyword evidence="3 7" id="KW-0812">Transmembrane</keyword>
<dbReference type="PROSITE" id="PS01005">
    <property type="entry name" value="FORMATE_NITRITE_TP_1"/>
    <property type="match status" value="1"/>
</dbReference>
<evidence type="ECO:0000256" key="5">
    <source>
        <dbReference type="ARBA" id="ARBA00023136"/>
    </source>
</evidence>
<dbReference type="GO" id="GO:0005886">
    <property type="term" value="C:plasma membrane"/>
    <property type="evidence" value="ECO:0007669"/>
    <property type="project" value="TreeGrafter"/>
</dbReference>
<feature type="transmembrane region" description="Helical" evidence="7">
    <location>
        <begin position="232"/>
        <end position="254"/>
    </location>
</feature>
<dbReference type="RefSeq" id="WP_025839218.1">
    <property type="nucleotide sequence ID" value="NZ_FUWL01000020.1"/>
</dbReference>
<feature type="transmembrane region" description="Helical" evidence="7">
    <location>
        <begin position="64"/>
        <end position="85"/>
    </location>
</feature>
<accession>A0A1T4NC98</accession>
<evidence type="ECO:0000313" key="9">
    <source>
        <dbReference type="Proteomes" id="UP000189956"/>
    </source>
</evidence>
<dbReference type="Gene3D" id="1.20.1080.10">
    <property type="entry name" value="Glycerol uptake facilitator protein"/>
    <property type="match status" value="1"/>
</dbReference>
<protein>
    <submittedName>
        <fullName evidence="8">Formate/nitrite transporter</fullName>
    </submittedName>
</protein>
<evidence type="ECO:0000256" key="6">
    <source>
        <dbReference type="ARBA" id="ARBA00049660"/>
    </source>
</evidence>
<gene>
    <name evidence="8" type="ORF">SAMN02745205_01854</name>
</gene>
<dbReference type="PANTHER" id="PTHR30520">
    <property type="entry name" value="FORMATE TRANSPORTER-RELATED"/>
    <property type="match status" value="1"/>
</dbReference>
<organism evidence="8 9">
    <name type="scientific">Porphyromonas cangingivalis</name>
    <dbReference type="NCBI Taxonomy" id="36874"/>
    <lineage>
        <taxon>Bacteria</taxon>
        <taxon>Pseudomonadati</taxon>
        <taxon>Bacteroidota</taxon>
        <taxon>Bacteroidia</taxon>
        <taxon>Bacteroidales</taxon>
        <taxon>Porphyromonadaceae</taxon>
        <taxon>Porphyromonas</taxon>
    </lineage>
</organism>
<comment type="subcellular location">
    <subcellularLocation>
        <location evidence="1">Membrane</location>
        <topology evidence="1">Multi-pass membrane protein</topology>
    </subcellularLocation>
</comment>
<dbReference type="InterPro" id="IPR000292">
    <property type="entry name" value="For/NO2_transpt"/>
</dbReference>
<evidence type="ECO:0000256" key="4">
    <source>
        <dbReference type="ARBA" id="ARBA00022989"/>
    </source>
</evidence>
<reference evidence="8 9" key="1">
    <citation type="submission" date="2017-02" db="EMBL/GenBank/DDBJ databases">
        <authorList>
            <person name="Peterson S.W."/>
        </authorList>
    </citation>
    <scope>NUCLEOTIDE SEQUENCE [LARGE SCALE GENOMIC DNA]</scope>
    <source>
        <strain evidence="8 9">ATCC 700135</strain>
    </source>
</reference>
<comment type="similarity">
    <text evidence="6">Belongs to the FNT transporter (TC 1.A.16) family.</text>
</comment>
<dbReference type="PROSITE" id="PS01006">
    <property type="entry name" value="FORMATE_NITRITE_TP_2"/>
    <property type="match status" value="1"/>
</dbReference>
<dbReference type="AlphaFoldDB" id="A0A1T4NC98"/>
<keyword evidence="2" id="KW-0813">Transport</keyword>
<evidence type="ECO:0000256" key="1">
    <source>
        <dbReference type="ARBA" id="ARBA00004141"/>
    </source>
</evidence>
<evidence type="ECO:0000313" key="8">
    <source>
        <dbReference type="EMBL" id="SJZ76844.1"/>
    </source>
</evidence>
<dbReference type="PANTHER" id="PTHR30520:SF6">
    <property type="entry name" value="FORMATE_NITRATE FAMILY TRANSPORTER (EUROFUNG)"/>
    <property type="match status" value="1"/>
</dbReference>
<dbReference type="GO" id="GO:0015499">
    <property type="term" value="F:formate transmembrane transporter activity"/>
    <property type="evidence" value="ECO:0007669"/>
    <property type="project" value="TreeGrafter"/>
</dbReference>
<evidence type="ECO:0000256" key="3">
    <source>
        <dbReference type="ARBA" id="ARBA00022692"/>
    </source>
</evidence>
<dbReference type="Pfam" id="PF01226">
    <property type="entry name" value="Form_Nir_trans"/>
    <property type="match status" value="1"/>
</dbReference>
<dbReference type="InterPro" id="IPR023271">
    <property type="entry name" value="Aquaporin-like"/>
</dbReference>
<evidence type="ECO:0000256" key="2">
    <source>
        <dbReference type="ARBA" id="ARBA00022448"/>
    </source>
</evidence>
<keyword evidence="5 7" id="KW-0472">Membrane</keyword>
<dbReference type="FunFam" id="1.20.1080.10:FF:000011">
    <property type="entry name" value="Formate family transporter"/>
    <property type="match status" value="1"/>
</dbReference>
<feature type="transmembrane region" description="Helical" evidence="7">
    <location>
        <begin position="190"/>
        <end position="212"/>
    </location>
</feature>
<evidence type="ECO:0000256" key="7">
    <source>
        <dbReference type="SAM" id="Phobius"/>
    </source>
</evidence>
<feature type="transmembrane region" description="Helical" evidence="7">
    <location>
        <begin position="26"/>
        <end position="52"/>
    </location>
</feature>
<dbReference type="NCBIfam" id="TIGR00790">
    <property type="entry name" value="fnt"/>
    <property type="match status" value="1"/>
</dbReference>
<dbReference type="EMBL" id="FUWL01000020">
    <property type="protein sequence ID" value="SJZ76844.1"/>
    <property type="molecule type" value="Genomic_DNA"/>
</dbReference>
<feature type="transmembrane region" description="Helical" evidence="7">
    <location>
        <begin position="159"/>
        <end position="178"/>
    </location>
</feature>
<proteinExistence type="inferred from homology"/>
<keyword evidence="4 7" id="KW-1133">Transmembrane helix</keyword>
<dbReference type="Proteomes" id="UP000189956">
    <property type="component" value="Unassembled WGS sequence"/>
</dbReference>
<name>A0A1T4NC98_PORCN</name>
<feature type="transmembrane region" description="Helical" evidence="7">
    <location>
        <begin position="106"/>
        <end position="129"/>
    </location>
</feature>
<dbReference type="InterPro" id="IPR024002">
    <property type="entry name" value="For/NO2_transpt_CS"/>
</dbReference>